<evidence type="ECO:0000313" key="2">
    <source>
        <dbReference type="EMBL" id="OKY78545.1"/>
    </source>
</evidence>
<keyword evidence="1" id="KW-1133">Transmembrane helix</keyword>
<evidence type="ECO:0000313" key="3">
    <source>
        <dbReference type="Proteomes" id="UP000185744"/>
    </source>
</evidence>
<evidence type="ECO:0000256" key="1">
    <source>
        <dbReference type="SAM" id="Phobius"/>
    </source>
</evidence>
<feature type="transmembrane region" description="Helical" evidence="1">
    <location>
        <begin position="29"/>
        <end position="47"/>
    </location>
</feature>
<dbReference type="EMBL" id="MSDW01000001">
    <property type="protein sequence ID" value="OKY78545.1"/>
    <property type="molecule type" value="Genomic_DNA"/>
</dbReference>
<dbReference type="AlphaFoldDB" id="A0A1Q6DW02"/>
<keyword evidence="3" id="KW-1185">Reference proteome</keyword>
<sequence length="62" mass="7379">MKLTEQNRTNLKTKDCFKGHRSYRIFSKMYISLSLDKIGFLIVTIIFQKIEKKTLLTLNIVR</sequence>
<keyword evidence="1" id="KW-0472">Membrane</keyword>
<name>A0A1Q6DW02_METT1</name>
<dbReference type="InParanoid" id="A0A1Q6DW02"/>
<gene>
    <name evidence="2" type="ORF">BTN85_1041</name>
</gene>
<organism evidence="2 3">
    <name type="scientific">Methanohalarchaeum thermophilum</name>
    <dbReference type="NCBI Taxonomy" id="1903181"/>
    <lineage>
        <taxon>Archaea</taxon>
        <taxon>Methanobacteriati</taxon>
        <taxon>Methanobacteriota</taxon>
        <taxon>Methanonatronarchaeia</taxon>
        <taxon>Methanonatronarchaeales</taxon>
        <taxon>Methanonatronarchaeaceae</taxon>
        <taxon>Candidatus Methanohalarchaeum</taxon>
    </lineage>
</organism>
<keyword evidence="1" id="KW-0812">Transmembrane</keyword>
<proteinExistence type="predicted"/>
<accession>A0A1Q6DW02</accession>
<protein>
    <submittedName>
        <fullName evidence="2">Uncharacterized protein</fullName>
    </submittedName>
</protein>
<dbReference type="Proteomes" id="UP000185744">
    <property type="component" value="Unassembled WGS sequence"/>
</dbReference>
<comment type="caution">
    <text evidence="2">The sequence shown here is derived from an EMBL/GenBank/DDBJ whole genome shotgun (WGS) entry which is preliminary data.</text>
</comment>
<reference evidence="2" key="1">
    <citation type="submission" date="2016-12" db="EMBL/GenBank/DDBJ databases">
        <title>Discovery of methanogenic haloarchaea.</title>
        <authorList>
            <person name="Sorokin D.Y."/>
            <person name="Makarova K.S."/>
            <person name="Abbas B."/>
            <person name="Ferrer M."/>
            <person name="Golyshin P.N."/>
        </authorList>
    </citation>
    <scope>NUCLEOTIDE SEQUENCE [LARGE SCALE GENOMIC DNA]</scope>
    <source>
        <strain evidence="2">HMET1</strain>
    </source>
</reference>